<dbReference type="SUPFAM" id="SSF57625">
    <property type="entry name" value="Invertebrate chitin-binding proteins"/>
    <property type="match status" value="21"/>
</dbReference>
<evidence type="ECO:0000259" key="8">
    <source>
        <dbReference type="PROSITE" id="PS50940"/>
    </source>
</evidence>
<dbReference type="PROSITE" id="PS50940">
    <property type="entry name" value="CHIT_BIND_II"/>
    <property type="match status" value="22"/>
</dbReference>
<feature type="domain" description="Chitin-binding type-2" evidence="8">
    <location>
        <begin position="1231"/>
        <end position="1289"/>
    </location>
</feature>
<feature type="domain" description="Chitin-binding type-2" evidence="8">
    <location>
        <begin position="404"/>
        <end position="451"/>
    </location>
</feature>
<dbReference type="InterPro" id="IPR002557">
    <property type="entry name" value="Chitin-bd_dom"/>
</dbReference>
<feature type="domain" description="Chitin-binding type-2" evidence="8">
    <location>
        <begin position="470"/>
        <end position="527"/>
    </location>
</feature>
<dbReference type="GO" id="GO:0008061">
    <property type="term" value="F:chitin binding"/>
    <property type="evidence" value="ECO:0007669"/>
    <property type="project" value="UniProtKB-KW"/>
</dbReference>
<feature type="domain" description="Chitin-binding type-2" evidence="8">
    <location>
        <begin position="1570"/>
        <end position="1626"/>
    </location>
</feature>
<feature type="domain" description="Chitin-binding type-2" evidence="8">
    <location>
        <begin position="1453"/>
        <end position="1510"/>
    </location>
</feature>
<keyword evidence="2 7" id="KW-0732">Signal</keyword>
<dbReference type="Proteomes" id="UP000037069">
    <property type="component" value="Unassembled WGS sequence"/>
</dbReference>
<name>A0A0L0C0G9_LUCCU</name>
<evidence type="ECO:0000256" key="6">
    <source>
        <dbReference type="SAM" id="MobiDB-lite"/>
    </source>
</evidence>
<feature type="domain" description="Chitin-binding type-2" evidence="8">
    <location>
        <begin position="17"/>
        <end position="77"/>
    </location>
</feature>
<evidence type="ECO:0000256" key="3">
    <source>
        <dbReference type="ARBA" id="ARBA00022737"/>
    </source>
</evidence>
<evidence type="ECO:0000256" key="4">
    <source>
        <dbReference type="ARBA" id="ARBA00023157"/>
    </source>
</evidence>
<evidence type="ECO:0000256" key="7">
    <source>
        <dbReference type="SAM" id="SignalP"/>
    </source>
</evidence>
<proteinExistence type="predicted"/>
<dbReference type="EMBL" id="JRES01001072">
    <property type="protein sequence ID" value="KNC25751.1"/>
    <property type="molecule type" value="Genomic_DNA"/>
</dbReference>
<dbReference type="SMART" id="SM00494">
    <property type="entry name" value="ChtBD2"/>
    <property type="match status" value="24"/>
</dbReference>
<dbReference type="GO" id="GO:0005576">
    <property type="term" value="C:extracellular region"/>
    <property type="evidence" value="ECO:0007669"/>
    <property type="project" value="InterPro"/>
</dbReference>
<feature type="region of interest" description="Disordered" evidence="6">
    <location>
        <begin position="1021"/>
        <end position="1128"/>
    </location>
</feature>
<dbReference type="Pfam" id="PF01607">
    <property type="entry name" value="CBM_14"/>
    <property type="match status" value="20"/>
</dbReference>
<keyword evidence="4" id="KW-1015">Disulfide bond</keyword>
<dbReference type="InterPro" id="IPR051940">
    <property type="entry name" value="Chitin_bind-dev_reg"/>
</dbReference>
<accession>A0A0L0C0G9</accession>
<feature type="domain" description="Chitin-binding type-2" evidence="8">
    <location>
        <begin position="888"/>
        <end position="954"/>
    </location>
</feature>
<feature type="compositionally biased region" description="Low complexity" evidence="6">
    <location>
        <begin position="1051"/>
        <end position="1066"/>
    </location>
</feature>
<protein>
    <recommendedName>
        <fullName evidence="8">Chitin-binding type-2 domain-containing protein</fullName>
    </recommendedName>
</protein>
<keyword evidence="10" id="KW-1185">Reference proteome</keyword>
<feature type="domain" description="Chitin-binding type-2" evidence="8">
    <location>
        <begin position="1511"/>
        <end position="1568"/>
    </location>
</feature>
<dbReference type="OrthoDB" id="7886528at2759"/>
<dbReference type="PANTHER" id="PTHR23301">
    <property type="entry name" value="CHITIN BINDING PERITROPHIN-A"/>
    <property type="match status" value="1"/>
</dbReference>
<feature type="compositionally biased region" description="Low complexity" evidence="6">
    <location>
        <begin position="1021"/>
        <end position="1034"/>
    </location>
</feature>
<feature type="signal peptide" evidence="7">
    <location>
        <begin position="1"/>
        <end position="21"/>
    </location>
</feature>
<evidence type="ECO:0000313" key="10">
    <source>
        <dbReference type="Proteomes" id="UP000037069"/>
    </source>
</evidence>
<feature type="domain" description="Chitin-binding type-2" evidence="8">
    <location>
        <begin position="541"/>
        <end position="609"/>
    </location>
</feature>
<feature type="domain" description="Chitin-binding type-2" evidence="8">
    <location>
        <begin position="767"/>
        <end position="814"/>
    </location>
</feature>
<feature type="domain" description="Chitin-binding type-2" evidence="8">
    <location>
        <begin position="147"/>
        <end position="204"/>
    </location>
</feature>
<feature type="domain" description="Chitin-binding type-2" evidence="8">
    <location>
        <begin position="213"/>
        <end position="275"/>
    </location>
</feature>
<feature type="domain" description="Chitin-binding type-2" evidence="8">
    <location>
        <begin position="1294"/>
        <end position="1368"/>
    </location>
</feature>
<feature type="domain" description="Chitin-binding type-2" evidence="8">
    <location>
        <begin position="1631"/>
        <end position="1696"/>
    </location>
</feature>
<evidence type="ECO:0000313" key="9">
    <source>
        <dbReference type="EMBL" id="KNC25751.1"/>
    </source>
</evidence>
<keyword evidence="1" id="KW-0147">Chitin-binding</keyword>
<feature type="chain" id="PRO_5005535587" description="Chitin-binding type-2 domain-containing protein" evidence="7">
    <location>
        <begin position="22"/>
        <end position="1765"/>
    </location>
</feature>
<feature type="domain" description="Chitin-binding type-2" evidence="8">
    <location>
        <begin position="706"/>
        <end position="764"/>
    </location>
</feature>
<reference evidence="9 10" key="1">
    <citation type="journal article" date="2015" name="Nat. Commun.">
        <title>Lucilia cuprina genome unlocks parasitic fly biology to underpin future interventions.</title>
        <authorList>
            <person name="Anstead C.A."/>
            <person name="Korhonen P.K."/>
            <person name="Young N.D."/>
            <person name="Hall R.S."/>
            <person name="Jex A.R."/>
            <person name="Murali S.C."/>
            <person name="Hughes D.S."/>
            <person name="Lee S.F."/>
            <person name="Perry T."/>
            <person name="Stroehlein A.J."/>
            <person name="Ansell B.R."/>
            <person name="Breugelmans B."/>
            <person name="Hofmann A."/>
            <person name="Qu J."/>
            <person name="Dugan S."/>
            <person name="Lee S.L."/>
            <person name="Chao H."/>
            <person name="Dinh H."/>
            <person name="Han Y."/>
            <person name="Doddapaneni H.V."/>
            <person name="Worley K.C."/>
            <person name="Muzny D.M."/>
            <person name="Ioannidis P."/>
            <person name="Waterhouse R.M."/>
            <person name="Zdobnov E.M."/>
            <person name="James P.J."/>
            <person name="Bagnall N.H."/>
            <person name="Kotze A.C."/>
            <person name="Gibbs R.A."/>
            <person name="Richards S."/>
            <person name="Batterham P."/>
            <person name="Gasser R.B."/>
        </authorList>
    </citation>
    <scope>NUCLEOTIDE SEQUENCE [LARGE SCALE GENOMIC DNA]</scope>
    <source>
        <strain evidence="9 10">LS</strain>
        <tissue evidence="9">Full body</tissue>
    </source>
</reference>
<dbReference type="OMA" id="EYVENQC"/>
<gene>
    <name evidence="9" type="ORF">FF38_10364</name>
</gene>
<dbReference type="PANTHER" id="PTHR23301:SF106">
    <property type="entry name" value="CHITIN-BINDING TYPE-2 DOMAIN-CONTAINING PROTEIN-RELATED"/>
    <property type="match status" value="1"/>
</dbReference>
<keyword evidence="3" id="KW-0677">Repeat</keyword>
<feature type="compositionally biased region" description="Basic and acidic residues" evidence="6">
    <location>
        <begin position="1079"/>
        <end position="1090"/>
    </location>
</feature>
<dbReference type="InterPro" id="IPR036508">
    <property type="entry name" value="Chitin-bd_dom_sf"/>
</dbReference>
<feature type="compositionally biased region" description="Basic and acidic residues" evidence="6">
    <location>
        <begin position="1099"/>
        <end position="1110"/>
    </location>
</feature>
<feature type="domain" description="Chitin-binding type-2" evidence="8">
    <location>
        <begin position="82"/>
        <end position="139"/>
    </location>
</feature>
<evidence type="ECO:0000256" key="5">
    <source>
        <dbReference type="ARBA" id="ARBA00023180"/>
    </source>
</evidence>
<organism evidence="9 10">
    <name type="scientific">Lucilia cuprina</name>
    <name type="common">Green bottle fly</name>
    <name type="synonym">Australian sheep blowfly</name>
    <dbReference type="NCBI Taxonomy" id="7375"/>
    <lineage>
        <taxon>Eukaryota</taxon>
        <taxon>Metazoa</taxon>
        <taxon>Ecdysozoa</taxon>
        <taxon>Arthropoda</taxon>
        <taxon>Hexapoda</taxon>
        <taxon>Insecta</taxon>
        <taxon>Pterygota</taxon>
        <taxon>Neoptera</taxon>
        <taxon>Endopterygota</taxon>
        <taxon>Diptera</taxon>
        <taxon>Brachycera</taxon>
        <taxon>Muscomorpha</taxon>
        <taxon>Oestroidea</taxon>
        <taxon>Calliphoridae</taxon>
        <taxon>Luciliinae</taxon>
        <taxon>Lucilia</taxon>
    </lineage>
</organism>
<keyword evidence="5" id="KW-0325">Glycoprotein</keyword>
<feature type="domain" description="Chitin-binding type-2" evidence="8">
    <location>
        <begin position="1699"/>
        <end position="1753"/>
    </location>
</feature>
<feature type="domain" description="Chitin-binding type-2" evidence="8">
    <location>
        <begin position="1173"/>
        <end position="1229"/>
    </location>
</feature>
<comment type="caution">
    <text evidence="9">The sequence shown here is derived from an EMBL/GenBank/DDBJ whole genome shotgun (WGS) entry which is preliminary data.</text>
</comment>
<dbReference type="Gene3D" id="2.170.140.10">
    <property type="entry name" value="Chitin binding domain"/>
    <property type="match status" value="7"/>
</dbReference>
<evidence type="ECO:0000256" key="1">
    <source>
        <dbReference type="ARBA" id="ARBA00022669"/>
    </source>
</evidence>
<feature type="domain" description="Chitin-binding type-2" evidence="8">
    <location>
        <begin position="829"/>
        <end position="886"/>
    </location>
</feature>
<feature type="domain" description="Chitin-binding type-2" evidence="8">
    <location>
        <begin position="343"/>
        <end position="401"/>
    </location>
</feature>
<sequence>MTGSLFSLLAAQSINIDLLCSLAPNTTILQPNSCTEWLKCPSTIGATDVEKGSCVVGMYFNKNTGKCDNKENVQCPFEISSKNRCSSATEGSFLVDENNCRGYIYCQNGVEIKSVCPQNLVFDPDNKACVYQHQYKCPLGINKNDSNPLCLSLPDNMFFAHQDDCSKYSQCQKGVLSTHSCNKNFAWDYVEGNCVPLEEAVCLPTAQKPEPELKVCVDRVGPVPDDHSCSGYYFCRQMSNDTHDRKPEHFTCAAGTFFDSNTLSCRNRLNVKCSLDRCEGMGNKYVNVAGDCSSYVLCQNGVAGVRNSCPKDHYFDERTQVKTLLASVAIMLIATVNAEYNVAKYCELVKIGTLMPSMISCQDYYICGLNNQPIPVKCGANTVFDKDTQGCVPEAQGNCILSLDNPCENKDRTFAPSSKACNEWHYCLNGNIVANGSCQLGQIFDASKNSCIYGACNSDDDSNSDFTPVLNICDIMQNGQFFGDFENCQNWQKCNNGKLQKGICLGNLVYDTKNGMCLQNDGTMCERTNGMVSEDGGAPDETLCTPTQDRSLPDKLTCSVYYECKEDTTSTPTTYKWIKKQCENGHYFDIFDEHCVDRTKARVYTGCNRCEFTTGSTTYWVNAVSNDCTKFSTCRNGRKITNEDGSCNSGYYFNEADQYCIMGGFTNYAETNGACQNYSFSSQVASVAIMLLAFSLQVAYAGYNVTSYCQLVPTGTKFPSLISCQKYYICRDNGQVIETSCSGNDVFSKDKQKCVSASSANCNIKTPNPCDNNVVGFVSDPNDCQRWIYCEKNEILSSGNCAYGHYFNKDTKLCAAGDCPYSSVPTEIENICQIMQVGQFFGDIDDCAAWHVCYGNQDSKGVCQNGLIYNTETRMCVPSNGNMCAGPTEICNETELNKIIPNSGVCSIYFECTVSNNNNYTWKKNSCENGEYYDVNTKSCKNRQEATPVEGCDRCEFVNANFVNAVDPTCMNYLVCQDGKEIVKGTCVSGYFNEQEQICTNNDTNLPDYRKNNGACYLETATTTEEPSKESTPAKTDPEESTPAKTDPEESTPATTEPEKSTPATTDPEKSTLATTEPEETKPTETEPEKTTPATTEPEETKPTETEPEKTTPATTEPEPNGEIVRNPSSCTETLICQDGKSTPYSKKCNGDKIILLSTMDCGKANKADSYCTPACDKKSPKWIADNKNCREWHECKNGTIGQTGFCPVGQIFNQTEQRCNYDNGKCDKTFDICNVAKTSVSFWDENNCHKYFVCDTKGNLQNKTCTLGHYYEARNGICTEKAKVNCYKHPIPDYVCGNEKLAVLNAFVKDQATCRGFFYCKSLPRKNETDGSWNYNPDKNPTWGQCQRNLFFDEETQYCRDQNYVKCNEDRCDGHMSGKVLSEKPGCKHYLECINGYTHKEVPCDNNKYFDPVTETCVYTKITYPISLQLLIVLLIAVDLFTTISADASDYTKLCRLFKNGTKLRVPGSCEQYMICNGNSGEIFTCSGNLKYDANQEKCVANFNTTALCDNRCMGKRNDTFAADPTNCRGFYYCLNGQAYASSCDWQYYFDEADQMCVYPRNSMCKDVNHICELVKDGTKFRNENDCSQYYICTKGVQMIKSCKPSYFNVEKGSCDNKKNVICYAHPIAANLCPKNITNIVKKADDGSCRGYFVCKPMGEFAQDEKPIWYQCPSGKFFSEAQGECLDPIDVKCNYNRCESRGNMLVNSSLNNCRNYIKCENNMEVGEYTCGDNYFFDERLQACVPYIIYFKCCDQPNTHKNVKL</sequence>
<feature type="domain" description="Chitin-binding type-2" evidence="8">
    <location>
        <begin position="611"/>
        <end position="677"/>
    </location>
</feature>
<feature type="domain" description="Chitin-binding type-2" evidence="8">
    <location>
        <begin position="1370"/>
        <end position="1420"/>
    </location>
</feature>
<evidence type="ECO:0000256" key="2">
    <source>
        <dbReference type="ARBA" id="ARBA00022729"/>
    </source>
</evidence>